<gene>
    <name evidence="6" type="ORF">BXY80_2424</name>
</gene>
<dbReference type="InterPro" id="IPR026444">
    <property type="entry name" value="Secre_tail"/>
</dbReference>
<dbReference type="Proteomes" id="UP000284892">
    <property type="component" value="Unassembled WGS sequence"/>
</dbReference>
<sequence>MKKIILYNLLILFTIQSNAQGLNITGAEQFCSGTSQLTFNNIFGGTDNTQVGCLGSIPNAAYFYLQIDQSGDLIFTINQQDTGNTPIDVDFIAWGPFTDLADANANIAYTDCPTCPNNTENPSFYPYTTDNISDCSFDAAPYETMSILNALQGEIYVVLITNYDGDQGTINFQQTGGNGTTTCGSVPVCGSQYFDQGGIAGPYSTDESTTIYPYFTGGTVTVNFTSIDIPDTGDTFTVYNGPNNTFPIIGTITSLPATFNSTTTGNPTGAITFEFNSDNDSNVGTGWVADITCESPPSPSTCGTIFYDSGGSGGDYSSNEFQTTTFYPDNPGDVVTANFTAFNTESCCDDLYVFDGPNSTYPLLGVFAGNTIPGPFTSTDSSGTLTFVFSSDSSFQDSGWAANITCGLNISCGDTFFDSGGISGDYSDNENQTTTIYPTIIGERVEVDFTTFNLATGDILTVYDGPSIASNNLGNVTTAPSTFISTDISGALTFVFTSNSTGVAAGWQANVTCSPQPVCGSIFYDSGGASGNYSANELQTTTFTPDNPGDTITVTFTAFDTESCCDELSIYDGPDATYPLIGTFAGTANPGSFTSTDPSGALTFVFDSDFSLQSSGWAADITCVSTCNLSITDTVSPLGADDCSLDYTELVATTGGPTSSRTTIFSENFNNVGLPTGWNIVNATTNTTWGIAGSTNAGGNANEAVLDWDSAFDNGTWTLSSPQINITGESGLELDYRQALNHWSTTYSYSVYVETSTDNTNWTIRNSIINVSADVPSTAMNHDLSSHDGNTNLYVRFRFTGESFGILTWSIDNVAITANGTPITPQITWSPTTGLYTDTSLTTSYTGGFTDTVYAAPNGVQTYTATDQNSCTDTVTVTHNKKIWNGSNVADGTNWYIASNWTPSGVPTSSNCVVIPNPTFSNNNSPNANVNYLLGIPLPPTPAFAKNLTIEANGFLEIKSNTFLEVTDWVNVDTNGMLLLRDSASLVQITENALNPNTNTNLGNINMQRRVPNLSSLDYVYWSSPVENFNVQSISPNTPLSLIWKWLPTQPIDGGIGHHGDWRNATVNEPMDVGLGYIVRNLSGAALTPETPALTGSNTEFVGRPNNGVITQPISRGTHLSTDISPYTGDSGIINSATFNDDNWNLVGNPYPSAIFYDDFIAANNNINATIHLWTHQNAPGSFPSPFYESFALNYGDDYIDNNFTGPNPPGFNGYIAAGQAFFVLMRDDVSGIPTGTTEDIVFNNTMRNTTQNNNSQFYRASSPNENEDTSTIERHRIWLDLMTVNNEATSILVGYIEGATNEKDRLFDGDELGYSPISFYSLINEDKMAIQGRTLPFVDSDRVPLGIRISQGGSYSIAINTIDGLFENTNQNIFLEDTSIGITHDLRLSPYSFTIENGTFNDRFILKYTDDSLGVNEFYNNTITIIAPQGNYIKVTSKNQPINNITVYDVLGRALINKTDINIGEFTINNKALSQGTYIVKATLYSGKQKTQKVILKY</sequence>
<evidence type="ECO:0000313" key="6">
    <source>
        <dbReference type="EMBL" id="RKE91992.1"/>
    </source>
</evidence>
<dbReference type="Pfam" id="PF00431">
    <property type="entry name" value="CUB"/>
    <property type="match status" value="2"/>
</dbReference>
<dbReference type="InterPro" id="IPR000859">
    <property type="entry name" value="CUB_dom"/>
</dbReference>
<evidence type="ECO:0000256" key="1">
    <source>
        <dbReference type="ARBA" id="ARBA00022729"/>
    </source>
</evidence>
<dbReference type="OrthoDB" id="1652165at2"/>
<dbReference type="CDD" id="cd00041">
    <property type="entry name" value="CUB"/>
    <property type="match status" value="3"/>
</dbReference>
<dbReference type="SUPFAM" id="SSF49854">
    <property type="entry name" value="Spermadhesin, CUB domain"/>
    <property type="match status" value="3"/>
</dbReference>
<feature type="domain" description="CUB" evidence="5">
    <location>
        <begin position="302"/>
        <end position="407"/>
    </location>
</feature>
<feature type="signal peptide" evidence="4">
    <location>
        <begin position="1"/>
        <end position="19"/>
    </location>
</feature>
<reference evidence="6 7" key="1">
    <citation type="submission" date="2018-09" db="EMBL/GenBank/DDBJ databases">
        <title>Genomic Encyclopedia of Archaeal and Bacterial Type Strains, Phase II (KMG-II): from individual species to whole genera.</title>
        <authorList>
            <person name="Goeker M."/>
        </authorList>
    </citation>
    <scope>NUCLEOTIDE SEQUENCE [LARGE SCALE GENOMIC DNA]</scope>
    <source>
        <strain evidence="6 7">DSM 26283</strain>
    </source>
</reference>
<evidence type="ECO:0000313" key="7">
    <source>
        <dbReference type="Proteomes" id="UP000284892"/>
    </source>
</evidence>
<evidence type="ECO:0000256" key="2">
    <source>
        <dbReference type="ARBA" id="ARBA00022737"/>
    </source>
</evidence>
<dbReference type="Gene3D" id="2.60.120.290">
    <property type="entry name" value="Spermadhesin, CUB domain"/>
    <property type="match status" value="3"/>
</dbReference>
<evidence type="ECO:0000259" key="5">
    <source>
        <dbReference type="PROSITE" id="PS01180"/>
    </source>
</evidence>
<dbReference type="RefSeq" id="WP_120202246.1">
    <property type="nucleotide sequence ID" value="NZ_RAQJ01000005.1"/>
</dbReference>
<keyword evidence="3" id="KW-1015">Disulfide bond</keyword>
<protein>
    <submittedName>
        <fullName evidence="6">Putative secreted protein (Por secretion system target)</fullName>
    </submittedName>
</protein>
<evidence type="ECO:0000256" key="3">
    <source>
        <dbReference type="ARBA" id="ARBA00023157"/>
    </source>
</evidence>
<feature type="chain" id="PRO_5018966207" evidence="4">
    <location>
        <begin position="20"/>
        <end position="1499"/>
    </location>
</feature>
<dbReference type="NCBIfam" id="NF033708">
    <property type="entry name" value="T9SS_Cterm_ChiA"/>
    <property type="match status" value="1"/>
</dbReference>
<name>A0A420DFP3_9FLAO</name>
<dbReference type="NCBIfam" id="TIGR04183">
    <property type="entry name" value="Por_Secre_tail"/>
    <property type="match status" value="1"/>
</dbReference>
<proteinExistence type="predicted"/>
<accession>A0A420DFP3</accession>
<keyword evidence="2" id="KW-0677">Repeat</keyword>
<feature type="domain" description="CUB" evidence="5">
    <location>
        <begin position="519"/>
        <end position="624"/>
    </location>
</feature>
<dbReference type="EMBL" id="RAQJ01000005">
    <property type="protein sequence ID" value="RKE91992.1"/>
    <property type="molecule type" value="Genomic_DNA"/>
</dbReference>
<keyword evidence="1 4" id="KW-0732">Signal</keyword>
<comment type="caution">
    <text evidence="6">The sequence shown here is derived from an EMBL/GenBank/DDBJ whole genome shotgun (WGS) entry which is preliminary data.</text>
</comment>
<dbReference type="PROSITE" id="PS01180">
    <property type="entry name" value="CUB"/>
    <property type="match status" value="2"/>
</dbReference>
<dbReference type="InterPro" id="IPR035914">
    <property type="entry name" value="Sperma_CUB_dom_sf"/>
</dbReference>
<keyword evidence="7" id="KW-1185">Reference proteome</keyword>
<organism evidence="6 7">
    <name type="scientific">Ichthyenterobacterium magnum</name>
    <dbReference type="NCBI Taxonomy" id="1230530"/>
    <lineage>
        <taxon>Bacteria</taxon>
        <taxon>Pseudomonadati</taxon>
        <taxon>Bacteroidota</taxon>
        <taxon>Flavobacteriia</taxon>
        <taxon>Flavobacteriales</taxon>
        <taxon>Flavobacteriaceae</taxon>
        <taxon>Ichthyenterobacterium</taxon>
    </lineage>
</organism>
<dbReference type="SMART" id="SM00042">
    <property type="entry name" value="CUB"/>
    <property type="match status" value="3"/>
</dbReference>
<dbReference type="PANTHER" id="PTHR24251:SF41">
    <property type="entry name" value="DELETED IN MALIGNANT BRAIN TUMORS 1 PROTEIN-LIKE"/>
    <property type="match status" value="1"/>
</dbReference>
<dbReference type="PANTHER" id="PTHR24251">
    <property type="entry name" value="OVOCHYMASE-RELATED"/>
    <property type="match status" value="1"/>
</dbReference>
<evidence type="ECO:0000256" key="4">
    <source>
        <dbReference type="SAM" id="SignalP"/>
    </source>
</evidence>